<evidence type="ECO:0008006" key="3">
    <source>
        <dbReference type="Google" id="ProtNLM"/>
    </source>
</evidence>
<protein>
    <recommendedName>
        <fullName evidence="3">Lipoprotein LprG</fullName>
    </recommendedName>
</protein>
<dbReference type="RefSeq" id="WP_145911223.1">
    <property type="nucleotide sequence ID" value="NZ_BAAAMZ010000005.1"/>
</dbReference>
<dbReference type="Proteomes" id="UP000317940">
    <property type="component" value="Unassembled WGS sequence"/>
</dbReference>
<proteinExistence type="predicted"/>
<dbReference type="AlphaFoldDB" id="A0A561SEI4"/>
<evidence type="ECO:0000313" key="1">
    <source>
        <dbReference type="EMBL" id="TWF73271.1"/>
    </source>
</evidence>
<dbReference type="EMBL" id="VIWT01000006">
    <property type="protein sequence ID" value="TWF73271.1"/>
    <property type="molecule type" value="Genomic_DNA"/>
</dbReference>
<accession>A0A561SEI4</accession>
<sequence length="252" mass="26280">MSPAVFSAVRSRPLATTATALTGLLAAGLLLALPGHGAPASRPVTTDEAARLALSRLTSYEASPVLVDITVPSDGTRTLVHGLVDFRAHHAVGSYTTDGVGGPGLLAWDGNGVGVAPGKQPADPGPAALALTADQMPPQAWSPRAYTTDRLDTALRLTMAVAADRPDNAELLAQSGARWLRDEQLDGHRYGVFSGPLPRDAAAGQSHLVYWVDQDGNLRRLELRGADSGPPTTIDLTERHVDARVPAAPWGG</sequence>
<comment type="caution">
    <text evidence="1">The sequence shown here is derived from an EMBL/GenBank/DDBJ whole genome shotgun (WGS) entry which is preliminary data.</text>
</comment>
<dbReference type="OrthoDB" id="3673753at2"/>
<evidence type="ECO:0000313" key="2">
    <source>
        <dbReference type="Proteomes" id="UP000317940"/>
    </source>
</evidence>
<gene>
    <name evidence="1" type="ORF">FHX73_16422</name>
</gene>
<name>A0A561SEI4_9ACTN</name>
<organism evidence="1 2">
    <name type="scientific">Kitasatospora viridis</name>
    <dbReference type="NCBI Taxonomy" id="281105"/>
    <lineage>
        <taxon>Bacteria</taxon>
        <taxon>Bacillati</taxon>
        <taxon>Actinomycetota</taxon>
        <taxon>Actinomycetes</taxon>
        <taxon>Kitasatosporales</taxon>
        <taxon>Streptomycetaceae</taxon>
        <taxon>Kitasatospora</taxon>
    </lineage>
</organism>
<keyword evidence="2" id="KW-1185">Reference proteome</keyword>
<reference evidence="1 2" key="1">
    <citation type="submission" date="2019-06" db="EMBL/GenBank/DDBJ databases">
        <title>Sequencing the genomes of 1000 actinobacteria strains.</title>
        <authorList>
            <person name="Klenk H.-P."/>
        </authorList>
    </citation>
    <scope>NUCLEOTIDE SEQUENCE [LARGE SCALE GENOMIC DNA]</scope>
    <source>
        <strain evidence="1 2">DSM 44826</strain>
    </source>
</reference>